<proteinExistence type="predicted"/>
<sequence>MNAAINPAIASKIEALCAAIAADAEVQEARDKAEAFLADEAAVSLYRDVMTLGRSLEQRHRSGAELEPAEVSRFEELQGQADAHEGIQSFMAAQDLLQDVANKVNGFVTKTLEKGRVPTHDEVFGQAGCGSGCGCH</sequence>
<dbReference type="Gene3D" id="1.20.1500.10">
    <property type="entry name" value="YheA/YmcA-like"/>
    <property type="match status" value="1"/>
</dbReference>
<keyword evidence="2" id="KW-1185">Reference proteome</keyword>
<dbReference type="STRING" id="48467.SAMN02745166_03777"/>
<name>A0A1T4YMZ7_9BACT</name>
<dbReference type="RefSeq" id="WP_078814936.1">
    <property type="nucleotide sequence ID" value="NZ_FUYE01000014.1"/>
</dbReference>
<dbReference type="InterPro" id="IPR010368">
    <property type="entry name" value="Com_YlbF"/>
</dbReference>
<dbReference type="EMBL" id="FUYE01000014">
    <property type="protein sequence ID" value="SKB03142.1"/>
    <property type="molecule type" value="Genomic_DNA"/>
</dbReference>
<dbReference type="OrthoDB" id="194891at2"/>
<accession>A0A1T4YMZ7</accession>
<organism evidence="1 2">
    <name type="scientific">Prosthecobacter debontii</name>
    <dbReference type="NCBI Taxonomy" id="48467"/>
    <lineage>
        <taxon>Bacteria</taxon>
        <taxon>Pseudomonadati</taxon>
        <taxon>Verrucomicrobiota</taxon>
        <taxon>Verrucomicrobiia</taxon>
        <taxon>Verrucomicrobiales</taxon>
        <taxon>Verrucomicrobiaceae</taxon>
        <taxon>Prosthecobacter</taxon>
    </lineage>
</organism>
<evidence type="ECO:0000313" key="2">
    <source>
        <dbReference type="Proteomes" id="UP000190774"/>
    </source>
</evidence>
<dbReference type="InterPro" id="IPR023378">
    <property type="entry name" value="YheA/YmcA-like_dom_sf"/>
</dbReference>
<reference evidence="2" key="1">
    <citation type="submission" date="2017-02" db="EMBL/GenBank/DDBJ databases">
        <authorList>
            <person name="Varghese N."/>
            <person name="Submissions S."/>
        </authorList>
    </citation>
    <scope>NUCLEOTIDE SEQUENCE [LARGE SCALE GENOMIC DNA]</scope>
    <source>
        <strain evidence="2">ATCC 700200</strain>
    </source>
</reference>
<dbReference type="AlphaFoldDB" id="A0A1T4YMZ7"/>
<dbReference type="Pfam" id="PF06133">
    <property type="entry name" value="Com_YlbF"/>
    <property type="match status" value="1"/>
</dbReference>
<gene>
    <name evidence="1" type="ORF">SAMN02745166_03777</name>
</gene>
<dbReference type="Proteomes" id="UP000190774">
    <property type="component" value="Unassembled WGS sequence"/>
</dbReference>
<protein>
    <submittedName>
        <fullName evidence="1">Cell fate regulator YlbF, YheA/YmcA/DUF963 family (Controls sporulation, competence, biofilm development)</fullName>
    </submittedName>
</protein>
<dbReference type="SUPFAM" id="SSF158622">
    <property type="entry name" value="YheA/YmcA-like"/>
    <property type="match status" value="1"/>
</dbReference>
<evidence type="ECO:0000313" key="1">
    <source>
        <dbReference type="EMBL" id="SKB03142.1"/>
    </source>
</evidence>